<evidence type="ECO:0000256" key="12">
    <source>
        <dbReference type="ARBA" id="ARBA00023264"/>
    </source>
</evidence>
<evidence type="ECO:0000256" key="1">
    <source>
        <dbReference type="ARBA" id="ARBA00004651"/>
    </source>
</evidence>
<evidence type="ECO:0000256" key="9">
    <source>
        <dbReference type="ARBA" id="ARBA00023098"/>
    </source>
</evidence>
<dbReference type="AlphaFoldDB" id="A0ABD3M9V6"/>
<evidence type="ECO:0000256" key="14">
    <source>
        <dbReference type="SAM" id="Phobius"/>
    </source>
</evidence>
<feature type="transmembrane region" description="Helical" evidence="14">
    <location>
        <begin position="123"/>
        <end position="156"/>
    </location>
</feature>
<reference evidence="15 16" key="1">
    <citation type="submission" date="2024-10" db="EMBL/GenBank/DDBJ databases">
        <title>Updated reference genomes for cyclostephanoid diatoms.</title>
        <authorList>
            <person name="Roberts W.R."/>
            <person name="Alverson A.J."/>
        </authorList>
    </citation>
    <scope>NUCLEOTIDE SEQUENCE [LARGE SCALE GENOMIC DNA]</scope>
    <source>
        <strain evidence="15 16">AJA232-27</strain>
    </source>
</reference>
<proteinExistence type="inferred from homology"/>
<dbReference type="EMBL" id="JALLBG020000171">
    <property type="protein sequence ID" value="KAL3760804.1"/>
    <property type="molecule type" value="Genomic_DNA"/>
</dbReference>
<keyword evidence="8 14" id="KW-1133">Transmembrane helix</keyword>
<keyword evidence="10 14" id="KW-0472">Membrane</keyword>
<feature type="transmembrane region" description="Helical" evidence="14">
    <location>
        <begin position="176"/>
        <end position="193"/>
    </location>
</feature>
<dbReference type="GO" id="GO:0005886">
    <property type="term" value="C:plasma membrane"/>
    <property type="evidence" value="ECO:0007669"/>
    <property type="project" value="UniProtKB-SubCell"/>
</dbReference>
<dbReference type="PANTHER" id="PTHR46382">
    <property type="entry name" value="PHOSPHATIDATE CYTIDYLYLTRANSFERASE"/>
    <property type="match status" value="1"/>
</dbReference>
<comment type="similarity">
    <text evidence="2 13">Belongs to the CDS family.</text>
</comment>
<evidence type="ECO:0000256" key="13">
    <source>
        <dbReference type="RuleBase" id="RU003938"/>
    </source>
</evidence>
<dbReference type="GO" id="GO:0008654">
    <property type="term" value="P:phospholipid biosynthetic process"/>
    <property type="evidence" value="ECO:0007669"/>
    <property type="project" value="UniProtKB-KW"/>
</dbReference>
<dbReference type="PROSITE" id="PS01315">
    <property type="entry name" value="CDS"/>
    <property type="match status" value="1"/>
</dbReference>
<dbReference type="Proteomes" id="UP001530293">
    <property type="component" value="Unassembled WGS sequence"/>
</dbReference>
<dbReference type="GO" id="GO:0004605">
    <property type="term" value="F:phosphatidate cytidylyltransferase activity"/>
    <property type="evidence" value="ECO:0007669"/>
    <property type="project" value="UniProtKB-EC"/>
</dbReference>
<name>A0ABD3M9V6_9STRA</name>
<evidence type="ECO:0000256" key="3">
    <source>
        <dbReference type="ARBA" id="ARBA00022475"/>
    </source>
</evidence>
<feature type="transmembrane region" description="Helical" evidence="14">
    <location>
        <begin position="205"/>
        <end position="226"/>
    </location>
</feature>
<evidence type="ECO:0000256" key="8">
    <source>
        <dbReference type="ARBA" id="ARBA00022989"/>
    </source>
</evidence>
<sequence>MSPPSSFSRKAASSSSSSAWADVPRRLLTVCVGVPSIILILRHAVTSWLFFQGAHILCLIEWRALIPYAETSNVGEKSEGKSPSSKNASAAAVEADKKKTLQLLLRQIFVHGNKDNSPLSNNIFRIFCFSSLLISILPTTTLPLGILSSGIFLRLFPHLPTYQSFTDSTTTYLIELEHYQFGIVYLSVGFHFLMRISQIGGPIHIGNLLFVVWMSDTGALIMGRLMKKTQEKNNHAGEKSRQYYYHETFLSFLKSISPGKTLPGLLGAIITGPICTAIYPISLPSSKIQYASGDQCDGEDTSSLATMLHGLDRFNHQYPLCQKLILGLILSIAGIVGDLTESSVKRLSKKKDSGGLLPGHGGVVDRFDSLFVAGVVYYYWVLA</sequence>
<keyword evidence="4" id="KW-0444">Lipid biosynthesis</keyword>
<dbReference type="EC" id="2.7.7.41" evidence="13"/>
<comment type="catalytic activity">
    <reaction evidence="13">
        <text>a 1,2-diacyl-sn-glycero-3-phosphate + CTP + H(+) = a CDP-1,2-diacyl-sn-glycerol + diphosphate</text>
        <dbReference type="Rhea" id="RHEA:16229"/>
        <dbReference type="ChEBI" id="CHEBI:15378"/>
        <dbReference type="ChEBI" id="CHEBI:33019"/>
        <dbReference type="ChEBI" id="CHEBI:37563"/>
        <dbReference type="ChEBI" id="CHEBI:58332"/>
        <dbReference type="ChEBI" id="CHEBI:58608"/>
        <dbReference type="EC" id="2.7.7.41"/>
    </reaction>
</comment>
<protein>
    <recommendedName>
        <fullName evidence="13">Phosphatidate cytidylyltransferase</fullName>
        <ecNumber evidence="13">2.7.7.41</ecNumber>
    </recommendedName>
</protein>
<keyword evidence="11" id="KW-0594">Phospholipid biosynthesis</keyword>
<evidence type="ECO:0000256" key="5">
    <source>
        <dbReference type="ARBA" id="ARBA00022679"/>
    </source>
</evidence>
<keyword evidence="3" id="KW-1003">Cell membrane</keyword>
<keyword evidence="7 13" id="KW-0548">Nucleotidyltransferase</keyword>
<comment type="caution">
    <text evidence="15">The sequence shown here is derived from an EMBL/GenBank/DDBJ whole genome shotgun (WGS) entry which is preliminary data.</text>
</comment>
<dbReference type="InterPro" id="IPR000374">
    <property type="entry name" value="PC_trans"/>
</dbReference>
<evidence type="ECO:0000256" key="4">
    <source>
        <dbReference type="ARBA" id="ARBA00022516"/>
    </source>
</evidence>
<evidence type="ECO:0000256" key="11">
    <source>
        <dbReference type="ARBA" id="ARBA00023209"/>
    </source>
</evidence>
<accession>A0ABD3M9V6</accession>
<keyword evidence="9" id="KW-0443">Lipid metabolism</keyword>
<evidence type="ECO:0000256" key="7">
    <source>
        <dbReference type="ARBA" id="ARBA00022695"/>
    </source>
</evidence>
<evidence type="ECO:0000256" key="10">
    <source>
        <dbReference type="ARBA" id="ARBA00023136"/>
    </source>
</evidence>
<dbReference type="PANTHER" id="PTHR46382:SF1">
    <property type="entry name" value="PHOSPHATIDATE CYTIDYLYLTRANSFERASE"/>
    <property type="match status" value="1"/>
</dbReference>
<gene>
    <name evidence="15" type="ORF">ACHAWU_007870</name>
</gene>
<organism evidence="15 16">
    <name type="scientific">Discostella pseudostelligera</name>
    <dbReference type="NCBI Taxonomy" id="259834"/>
    <lineage>
        <taxon>Eukaryota</taxon>
        <taxon>Sar</taxon>
        <taxon>Stramenopiles</taxon>
        <taxon>Ochrophyta</taxon>
        <taxon>Bacillariophyta</taxon>
        <taxon>Coscinodiscophyceae</taxon>
        <taxon>Thalassiosirophycidae</taxon>
        <taxon>Stephanodiscales</taxon>
        <taxon>Stephanodiscaceae</taxon>
        <taxon>Discostella</taxon>
    </lineage>
</organism>
<evidence type="ECO:0000256" key="6">
    <source>
        <dbReference type="ARBA" id="ARBA00022692"/>
    </source>
</evidence>
<evidence type="ECO:0000313" key="16">
    <source>
        <dbReference type="Proteomes" id="UP001530293"/>
    </source>
</evidence>
<comment type="subcellular location">
    <subcellularLocation>
        <location evidence="1">Cell membrane</location>
        <topology evidence="1">Multi-pass membrane protein</topology>
    </subcellularLocation>
</comment>
<keyword evidence="5 13" id="KW-0808">Transferase</keyword>
<comment type="pathway">
    <text evidence="13">Phospholipid metabolism; CDP-diacylglycerol biosynthesis; CDP-diacylglycerol from sn-glycerol 3-phosphate: step 3/3.</text>
</comment>
<evidence type="ECO:0000256" key="2">
    <source>
        <dbReference type="ARBA" id="ARBA00010185"/>
    </source>
</evidence>
<evidence type="ECO:0000313" key="15">
    <source>
        <dbReference type="EMBL" id="KAL3760804.1"/>
    </source>
</evidence>
<keyword evidence="12" id="KW-1208">Phospholipid metabolism</keyword>
<keyword evidence="6 13" id="KW-0812">Transmembrane</keyword>
<dbReference type="Pfam" id="PF01148">
    <property type="entry name" value="CTP_transf_1"/>
    <property type="match status" value="1"/>
</dbReference>
<keyword evidence="16" id="KW-1185">Reference proteome</keyword>